<gene>
    <name evidence="1" type="ORF">Gocc_2484</name>
</gene>
<dbReference type="SUPFAM" id="SSF51735">
    <property type="entry name" value="NAD(P)-binding Rossmann-fold domains"/>
    <property type="match status" value="1"/>
</dbReference>
<dbReference type="PANTHER" id="PTHR13812:SF19">
    <property type="entry name" value="KETIMINE REDUCTASE MU-CRYSTALLIN"/>
    <property type="match status" value="1"/>
</dbReference>
<reference evidence="2" key="2">
    <citation type="journal article" date="2019" name="MicrobiologyOpen">
        <title>High-quality draft genome sequence of Gaiella occulta isolated from a 150 meter deep mineral water borehole and comparison with the genome sequences of other deep-branching lineages of the phylum Actinobacteria.</title>
        <authorList>
            <person name="Severino R."/>
            <person name="Froufe H.J.C."/>
            <person name="Barroso C."/>
            <person name="Albuquerque L."/>
            <person name="Lobo-da-Cunha A."/>
            <person name="da Costa M.S."/>
            <person name="Egas C."/>
        </authorList>
    </citation>
    <scope>NUCLEOTIDE SEQUENCE [LARGE SCALE GENOMIC DNA]</scope>
    <source>
        <strain evidence="2">F2-233</strain>
    </source>
</reference>
<evidence type="ECO:0000313" key="1">
    <source>
        <dbReference type="EMBL" id="RDI73920.1"/>
    </source>
</evidence>
<dbReference type="PIRSF" id="PIRSF001439">
    <property type="entry name" value="CryM"/>
    <property type="match status" value="1"/>
</dbReference>
<dbReference type="RefSeq" id="WP_114796891.1">
    <property type="nucleotide sequence ID" value="NZ_QQZY01000006.1"/>
</dbReference>
<dbReference type="InterPro" id="IPR003462">
    <property type="entry name" value="ODC_Mu_crystall"/>
</dbReference>
<dbReference type="InterPro" id="IPR036291">
    <property type="entry name" value="NAD(P)-bd_dom_sf"/>
</dbReference>
<dbReference type="InterPro" id="IPR023401">
    <property type="entry name" value="ODC_N"/>
</dbReference>
<dbReference type="AlphaFoldDB" id="A0A7M2YW12"/>
<name>A0A7M2YW12_9ACTN</name>
<reference evidence="1 2" key="1">
    <citation type="submission" date="2018-07" db="EMBL/GenBank/DDBJ databases">
        <title>High-quality-draft genome sequence of Gaiella occulta.</title>
        <authorList>
            <person name="Severino R."/>
            <person name="Froufe H.J.C."/>
            <person name="Rainey F.A."/>
            <person name="Barroso C."/>
            <person name="Albuquerque L."/>
            <person name="Lobo-Da-Cunha A."/>
            <person name="Da Costa M.S."/>
            <person name="Egas C."/>
        </authorList>
    </citation>
    <scope>NUCLEOTIDE SEQUENCE [LARGE SCALE GENOMIC DNA]</scope>
    <source>
        <strain evidence="1 2">F2-233</strain>
    </source>
</reference>
<keyword evidence="2" id="KW-1185">Reference proteome</keyword>
<comment type="caution">
    <text evidence="1">The sequence shown here is derived from an EMBL/GenBank/DDBJ whole genome shotgun (WGS) entry which is preliminary data.</text>
</comment>
<dbReference type="Gene3D" id="3.30.1780.10">
    <property type="entry name" value="ornithine cyclodeaminase, domain 1"/>
    <property type="match status" value="1"/>
</dbReference>
<dbReference type="OrthoDB" id="3396397at2"/>
<dbReference type="PANTHER" id="PTHR13812">
    <property type="entry name" value="KETIMINE REDUCTASE MU-CRYSTALLIN"/>
    <property type="match status" value="1"/>
</dbReference>
<dbReference type="Pfam" id="PF02423">
    <property type="entry name" value="OCD_Mu_crystall"/>
    <property type="match status" value="1"/>
</dbReference>
<dbReference type="GO" id="GO:0005737">
    <property type="term" value="C:cytoplasm"/>
    <property type="evidence" value="ECO:0007669"/>
    <property type="project" value="TreeGrafter"/>
</dbReference>
<dbReference type="EMBL" id="QQZY01000006">
    <property type="protein sequence ID" value="RDI73920.1"/>
    <property type="molecule type" value="Genomic_DNA"/>
</dbReference>
<evidence type="ECO:0000313" key="2">
    <source>
        <dbReference type="Proteomes" id="UP000254134"/>
    </source>
</evidence>
<accession>A0A7M2YW12</accession>
<organism evidence="1 2">
    <name type="scientific">Gaiella occulta</name>
    <dbReference type="NCBI Taxonomy" id="1002870"/>
    <lineage>
        <taxon>Bacteria</taxon>
        <taxon>Bacillati</taxon>
        <taxon>Actinomycetota</taxon>
        <taxon>Thermoleophilia</taxon>
        <taxon>Gaiellales</taxon>
        <taxon>Gaiellaceae</taxon>
        <taxon>Gaiella</taxon>
    </lineage>
</organism>
<proteinExistence type="predicted"/>
<dbReference type="Gene3D" id="3.40.50.720">
    <property type="entry name" value="NAD(P)-binding Rossmann-like Domain"/>
    <property type="match status" value="1"/>
</dbReference>
<protein>
    <submittedName>
        <fullName evidence="1">Putative ornithine cyclodeaminase mu-crystallin-like</fullName>
    </submittedName>
</protein>
<dbReference type="Proteomes" id="UP000254134">
    <property type="component" value="Unassembled WGS sequence"/>
</dbReference>
<sequence length="335" mass="35379">MAADSILYLSGREVARALETIDIVEAVAAALAAHARGQSVLPAEAYLAWSHAGETLRSLSMPGMVDGRAGVKIINANPANPGRGLPRASGLTLLFDNETGRPLCIMEAARISCLRTAAVTALAADLLGAAPIERLAILGAGALARCHLELLPNRLPDLREIRLHDLDRARAAALAAAAATALVCDSAEQAIRGAQLVVPLTTATSGYIHYDWLDPGALLVNVSLDDPLPEVVLRAGKLFVDDWPLVAADERRLLGRPHRAGQIRGPDARDAATATGSRLIDGELGELLIGTRQGRSRPDEVIVVNPFGLAIEDVAVADRVYREARRLGLGTALDR</sequence>